<dbReference type="SFLD" id="SFLDG01212">
    <property type="entry name" value="Phytoene_synthase_like"/>
    <property type="match status" value="1"/>
</dbReference>
<dbReference type="Gene3D" id="1.10.600.10">
    <property type="entry name" value="Farnesyl Diphosphate Synthase"/>
    <property type="match status" value="1"/>
</dbReference>
<organism evidence="5">
    <name type="scientific">Gracilaria chouae</name>
    <dbReference type="NCBI Taxonomy" id="1172980"/>
    <lineage>
        <taxon>Eukaryota</taxon>
        <taxon>Rhodophyta</taxon>
        <taxon>Florideophyceae</taxon>
        <taxon>Rhodymeniophycidae</taxon>
        <taxon>Gracilariales</taxon>
        <taxon>Gracilariaceae</taxon>
        <taxon>Gracilaria</taxon>
    </lineage>
</organism>
<dbReference type="Pfam" id="PF00494">
    <property type="entry name" value="SQS_PSY"/>
    <property type="match status" value="1"/>
</dbReference>
<dbReference type="SFLD" id="SFLDS00005">
    <property type="entry name" value="Isoprenoid_Synthase_Type_I"/>
    <property type="match status" value="1"/>
</dbReference>
<dbReference type="InterPro" id="IPR008949">
    <property type="entry name" value="Isoprenoid_synthase_dom_sf"/>
</dbReference>
<evidence type="ECO:0000313" key="5">
    <source>
        <dbReference type="EMBL" id="ATQ35977.1"/>
    </source>
</evidence>
<dbReference type="InterPro" id="IPR044843">
    <property type="entry name" value="Trans_IPPS_bact-type"/>
</dbReference>
<dbReference type="EMBL" id="KY114087">
    <property type="protein sequence ID" value="ATQ35977.1"/>
    <property type="molecule type" value="mRNA"/>
</dbReference>
<accession>A0A2D2AGY9</accession>
<dbReference type="InterPro" id="IPR033904">
    <property type="entry name" value="Trans_IPPS_HH"/>
</dbReference>
<evidence type="ECO:0000256" key="1">
    <source>
        <dbReference type="ARBA" id="ARBA00001805"/>
    </source>
</evidence>
<keyword evidence="3" id="KW-0808">Transferase</keyword>
<evidence type="ECO:0000256" key="3">
    <source>
        <dbReference type="ARBA" id="ARBA00022679"/>
    </source>
</evidence>
<dbReference type="CDD" id="cd00683">
    <property type="entry name" value="Trans_IPPS_HH"/>
    <property type="match status" value="1"/>
</dbReference>
<dbReference type="InterPro" id="IPR002060">
    <property type="entry name" value="Squ/phyt_synthse"/>
</dbReference>
<dbReference type="GO" id="GO:0016117">
    <property type="term" value="P:carotenoid biosynthetic process"/>
    <property type="evidence" value="ECO:0007669"/>
    <property type="project" value="UniProtKB-KW"/>
</dbReference>
<sequence length="470" mass="53750">MPTCDAPCRSLSQHLMAFAPVSTWVHSAPISATPKTSSHRPLCRPPRSSALNMVMEKPMSPSSNVHWSKYHIESFDSLHTRLGIDKLWQQDVDTNQYNAGDESQKATALEETLDDIIVTGDELLSTQSVVPWDTTTGVQSLSYLGRQVHFLRKRQKMLKTSYDECRRITAVFSKTFYLGTTFLSPAKRAAIWAIYAWCRRTDDLVDGPRVQQRQDQLRTVLAEWEQRLIGIFNGRARDSLDLALVDAIDQNPNITISPFRDMIRGMLMDVDQSRFETFDDLYVYCYRVAGTVGLMTLPVMGTVKPGREGLREAMGPALALGIGLQLTNILRDVGEDRLRGRIYIPLEDLRRFNYTEEDLFNCVLDSRYRELMKFEIARARSYFKEARKGVQLLAEDSRLPVQTSLDMYSQILDVLEENGYDNFNRRAYVSKTQKLITLPVSYLRCRTSEAWKPIRITAEFLLGVNQITSL</sequence>
<dbReference type="AlphaFoldDB" id="A0A2D2AGY9"/>
<comment type="catalytic activity">
    <reaction evidence="1">
        <text>2 (2E,6E,10E)-geranylgeranyl diphosphate = 15-cis-phytoene + 2 diphosphate</text>
        <dbReference type="Rhea" id="RHEA:34475"/>
        <dbReference type="ChEBI" id="CHEBI:27787"/>
        <dbReference type="ChEBI" id="CHEBI:33019"/>
        <dbReference type="ChEBI" id="CHEBI:58756"/>
        <dbReference type="EC" id="2.5.1.32"/>
    </reaction>
</comment>
<reference evidence="5" key="1">
    <citation type="submission" date="2016-11" db="EMBL/GenBank/DDBJ databases">
        <title>Phylogenetic studies on genes related to carotenoids biosynthesis in algae.</title>
        <authorList>
            <person name="Wang S."/>
            <person name="Zhang L."/>
            <person name="Chi S."/>
            <person name="Wang X."/>
            <person name="Tang X."/>
            <person name="Liu T."/>
        </authorList>
    </citation>
    <scope>NUCLEOTIDE SEQUENCE</scope>
    <source>
        <strain evidence="5">FTRP-2001256</strain>
    </source>
</reference>
<name>A0A2D2AGY9_9FLOR</name>
<proteinExistence type="evidence at transcript level"/>
<evidence type="ECO:0000256" key="4">
    <source>
        <dbReference type="ARBA" id="ARBA00022746"/>
    </source>
</evidence>
<keyword evidence="4" id="KW-0125">Carotenoid biosynthesis</keyword>
<dbReference type="PROSITE" id="PS01045">
    <property type="entry name" value="SQUALEN_PHYTOEN_SYN_2"/>
    <property type="match status" value="1"/>
</dbReference>
<protein>
    <recommendedName>
        <fullName evidence="2">15-cis-phytoene synthase</fullName>
        <ecNumber evidence="2">2.5.1.32</ecNumber>
    </recommendedName>
</protein>
<gene>
    <name evidence="5" type="primary">PSY</name>
</gene>
<dbReference type="GO" id="GO:0051996">
    <property type="term" value="F:squalene synthase [NAD(P)H] activity"/>
    <property type="evidence" value="ECO:0007669"/>
    <property type="project" value="InterPro"/>
</dbReference>
<dbReference type="SUPFAM" id="SSF48576">
    <property type="entry name" value="Terpenoid synthases"/>
    <property type="match status" value="1"/>
</dbReference>
<evidence type="ECO:0000256" key="2">
    <source>
        <dbReference type="ARBA" id="ARBA00012396"/>
    </source>
</evidence>
<dbReference type="GO" id="GO:0004311">
    <property type="term" value="F:geranylgeranyl diphosphate synthase activity"/>
    <property type="evidence" value="ECO:0007669"/>
    <property type="project" value="InterPro"/>
</dbReference>
<dbReference type="EC" id="2.5.1.32" evidence="2"/>
<dbReference type="SFLD" id="SFLDG01018">
    <property type="entry name" value="Squalene/Phytoene_Synthase_Lik"/>
    <property type="match status" value="1"/>
</dbReference>
<dbReference type="InterPro" id="IPR019845">
    <property type="entry name" value="Squalene/phytoene_synthase_CS"/>
</dbReference>
<dbReference type="PANTHER" id="PTHR31480">
    <property type="entry name" value="BIFUNCTIONAL LYCOPENE CYCLASE/PHYTOENE SYNTHASE"/>
    <property type="match status" value="1"/>
</dbReference>